<dbReference type="AlphaFoldDB" id="A0A6L2M0F3"/>
<feature type="compositionally biased region" description="Polar residues" evidence="1">
    <location>
        <begin position="319"/>
        <end position="332"/>
    </location>
</feature>
<name>A0A6L2M0F3_TANCI</name>
<protein>
    <submittedName>
        <fullName evidence="2">Uncharacterized protein</fullName>
    </submittedName>
</protein>
<reference evidence="2" key="1">
    <citation type="journal article" date="2019" name="Sci. Rep.">
        <title>Draft genome of Tanacetum cinerariifolium, the natural source of mosquito coil.</title>
        <authorList>
            <person name="Yamashiro T."/>
            <person name="Shiraishi A."/>
            <person name="Satake H."/>
            <person name="Nakayama K."/>
        </authorList>
    </citation>
    <scope>NUCLEOTIDE SEQUENCE</scope>
</reference>
<accession>A0A6L2M0F3</accession>
<feature type="region of interest" description="Disordered" evidence="1">
    <location>
        <begin position="306"/>
        <end position="332"/>
    </location>
</feature>
<gene>
    <name evidence="2" type="ORF">Tci_038877</name>
</gene>
<comment type="caution">
    <text evidence="2">The sequence shown here is derived from an EMBL/GenBank/DDBJ whole genome shotgun (WGS) entry which is preliminary data.</text>
</comment>
<evidence type="ECO:0000313" key="2">
    <source>
        <dbReference type="EMBL" id="GEU66899.1"/>
    </source>
</evidence>
<evidence type="ECO:0000256" key="1">
    <source>
        <dbReference type="SAM" id="MobiDB-lite"/>
    </source>
</evidence>
<organism evidence="2">
    <name type="scientific">Tanacetum cinerariifolium</name>
    <name type="common">Dalmatian daisy</name>
    <name type="synonym">Chrysanthemum cinerariifolium</name>
    <dbReference type="NCBI Taxonomy" id="118510"/>
    <lineage>
        <taxon>Eukaryota</taxon>
        <taxon>Viridiplantae</taxon>
        <taxon>Streptophyta</taxon>
        <taxon>Embryophyta</taxon>
        <taxon>Tracheophyta</taxon>
        <taxon>Spermatophyta</taxon>
        <taxon>Magnoliopsida</taxon>
        <taxon>eudicotyledons</taxon>
        <taxon>Gunneridae</taxon>
        <taxon>Pentapetalae</taxon>
        <taxon>asterids</taxon>
        <taxon>campanulids</taxon>
        <taxon>Asterales</taxon>
        <taxon>Asteraceae</taxon>
        <taxon>Asteroideae</taxon>
        <taxon>Anthemideae</taxon>
        <taxon>Anthemidinae</taxon>
        <taxon>Tanacetum</taxon>
    </lineage>
</organism>
<sequence>MLSEFIEFFIKHNMNKRVNTSGMKWDYFVNGMLFNLIKNLYALFGIPSGPKQYYKDGDYARMLQRPRHQYLRYEGLQYTDPDIADFETRLARDAHGQSVFTSQAWRQLFDIRGPLVHELILEFFSTFRLIGCSTAGRSQAPKKEEVGAMISGSQFVARLAEHCALLIEETLRVDGDCARPPYYRHDQGGKAANMHELDDTWAWVPIGPARQEGEARGVAKEALMTPGVGAEDEEMPQAMPPPPRNQGKRIAILEEEVRGIHEALQGQREVLDSMACDFSRFTTWTITSLAQLMDSAGLPYMSYSESPVEYQRRTRQRTDNVSTSPCSRQPDA</sequence>
<dbReference type="EMBL" id="BKCJ010005464">
    <property type="protein sequence ID" value="GEU66899.1"/>
    <property type="molecule type" value="Genomic_DNA"/>
</dbReference>
<proteinExistence type="predicted"/>